<evidence type="ECO:0000256" key="2">
    <source>
        <dbReference type="ARBA" id="ARBA00004735"/>
    </source>
</evidence>
<dbReference type="HAMAP" id="MF_00260">
    <property type="entry name" value="Porphobil_deam"/>
    <property type="match status" value="1"/>
</dbReference>
<dbReference type="HOGENOM" id="CLU_019704_0_2_11"/>
<dbReference type="Proteomes" id="UP000006001">
    <property type="component" value="Unassembled WGS sequence"/>
</dbReference>
<keyword evidence="12" id="KW-1185">Reference proteome</keyword>
<comment type="pathway">
    <text evidence="2">Porphyrin-containing compound metabolism; protoporphyrin-IX biosynthesis; coproporphyrinogen-III from 5-aminolevulinate: step 2/4.</text>
</comment>
<dbReference type="OrthoDB" id="9810298at2"/>
<reference evidence="11" key="1">
    <citation type="submission" date="2009-10" db="EMBL/GenBank/DDBJ databases">
        <authorList>
            <person name="Weinstock G."/>
            <person name="Sodergren E."/>
            <person name="Clifton S."/>
            <person name="Fulton L."/>
            <person name="Fulton B."/>
            <person name="Courtney L."/>
            <person name="Fronick C."/>
            <person name="Harrison M."/>
            <person name="Strong C."/>
            <person name="Farmer C."/>
            <person name="Delahaunty K."/>
            <person name="Markovic C."/>
            <person name="Hall O."/>
            <person name="Minx P."/>
            <person name="Tomlinson C."/>
            <person name="Mitreva M."/>
            <person name="Nelson J."/>
            <person name="Hou S."/>
            <person name="Wollam A."/>
            <person name="Pepin K.H."/>
            <person name="Johnson M."/>
            <person name="Bhonagiri V."/>
            <person name="Nash W.E."/>
            <person name="Warren W."/>
            <person name="Chinwalla A."/>
            <person name="Mardis E.R."/>
            <person name="Wilson R.K."/>
        </authorList>
    </citation>
    <scope>NUCLEOTIDE SEQUENCE [LARGE SCALE GENOMIC DNA]</scope>
    <source>
        <strain evidence="11">ATCC 700122</strain>
    </source>
</reference>
<evidence type="ECO:0000313" key="11">
    <source>
        <dbReference type="EMBL" id="EEZ62218.1"/>
    </source>
</evidence>
<dbReference type="PIRSF" id="PIRSF001438">
    <property type="entry name" value="4pyrrol_synth_OHMeBilane_synth"/>
    <property type="match status" value="1"/>
</dbReference>
<comment type="similarity">
    <text evidence="3 8">Belongs to the HMBS family.</text>
</comment>
<feature type="domain" description="Porphobilinogen deaminase N-terminal" evidence="9">
    <location>
        <begin position="7"/>
        <end position="215"/>
    </location>
</feature>
<dbReference type="eggNOG" id="COG0181">
    <property type="taxonomic scope" value="Bacteria"/>
</dbReference>
<dbReference type="PANTHER" id="PTHR11557:SF0">
    <property type="entry name" value="PORPHOBILINOGEN DEAMINASE"/>
    <property type="match status" value="1"/>
</dbReference>
<dbReference type="SUPFAM" id="SSF54782">
    <property type="entry name" value="Porphobilinogen deaminase (hydroxymethylbilane synthase), C-terminal domain"/>
    <property type="match status" value="1"/>
</dbReference>
<dbReference type="RefSeq" id="WP_006361558.1">
    <property type="nucleotide sequence ID" value="NZ_GG700630.1"/>
</dbReference>
<comment type="cofactor">
    <cofactor evidence="8">
        <name>dipyrromethane</name>
        <dbReference type="ChEBI" id="CHEBI:60342"/>
    </cofactor>
    <text evidence="8">Binds 1 dipyrromethane group covalently.</text>
</comment>
<dbReference type="GO" id="GO:0004418">
    <property type="term" value="F:hydroxymethylbilane synthase activity"/>
    <property type="evidence" value="ECO:0007669"/>
    <property type="project" value="UniProtKB-UniRule"/>
</dbReference>
<dbReference type="FunFam" id="3.40.190.10:FF:000004">
    <property type="entry name" value="Porphobilinogen deaminase"/>
    <property type="match status" value="1"/>
</dbReference>
<name>D0WET0_SLAES</name>
<dbReference type="PROSITE" id="PS00533">
    <property type="entry name" value="PORPHOBILINOGEN_DEAM"/>
    <property type="match status" value="1"/>
</dbReference>
<dbReference type="Pfam" id="PF01379">
    <property type="entry name" value="Porphobil_deam"/>
    <property type="match status" value="1"/>
</dbReference>
<evidence type="ECO:0000256" key="7">
    <source>
        <dbReference type="ARBA" id="ARBA00048169"/>
    </source>
</evidence>
<evidence type="ECO:0000256" key="5">
    <source>
        <dbReference type="ARBA" id="ARBA00022679"/>
    </source>
</evidence>
<comment type="catalytic activity">
    <reaction evidence="7 8">
        <text>4 porphobilinogen + H2O = hydroxymethylbilane + 4 NH4(+)</text>
        <dbReference type="Rhea" id="RHEA:13185"/>
        <dbReference type="ChEBI" id="CHEBI:15377"/>
        <dbReference type="ChEBI" id="CHEBI:28938"/>
        <dbReference type="ChEBI" id="CHEBI:57845"/>
        <dbReference type="ChEBI" id="CHEBI:58126"/>
        <dbReference type="EC" id="2.5.1.61"/>
    </reaction>
</comment>
<comment type="function">
    <text evidence="1 8">Tetrapolymerization of the monopyrrole PBG into the hydroxymethylbilane pre-uroporphyrinogen in several discrete steps.</text>
</comment>
<dbReference type="InterPro" id="IPR000860">
    <property type="entry name" value="HemC"/>
</dbReference>
<organism evidence="11 12">
    <name type="scientific">Slackia exigua (strain ATCC 700122 / DSM 15923 / CIP 105133 / JCM 11022 / KCTC 5966 / S-7)</name>
    <dbReference type="NCBI Taxonomy" id="649764"/>
    <lineage>
        <taxon>Bacteria</taxon>
        <taxon>Bacillati</taxon>
        <taxon>Actinomycetota</taxon>
        <taxon>Coriobacteriia</taxon>
        <taxon>Eggerthellales</taxon>
        <taxon>Eggerthellaceae</taxon>
        <taxon>Slackia</taxon>
    </lineage>
</organism>
<dbReference type="GO" id="GO:0005737">
    <property type="term" value="C:cytoplasm"/>
    <property type="evidence" value="ECO:0007669"/>
    <property type="project" value="UniProtKB-UniRule"/>
</dbReference>
<feature type="domain" description="Porphobilinogen deaminase C-terminal" evidence="10">
    <location>
        <begin position="230"/>
        <end position="299"/>
    </location>
</feature>
<dbReference type="GO" id="GO:0006782">
    <property type="term" value="P:protoporphyrinogen IX biosynthetic process"/>
    <property type="evidence" value="ECO:0007669"/>
    <property type="project" value="UniProtKB-UniRule"/>
</dbReference>
<dbReference type="SUPFAM" id="SSF53850">
    <property type="entry name" value="Periplasmic binding protein-like II"/>
    <property type="match status" value="1"/>
</dbReference>
<evidence type="ECO:0000313" key="12">
    <source>
        <dbReference type="Proteomes" id="UP000006001"/>
    </source>
</evidence>
<keyword evidence="6 8" id="KW-0627">Porphyrin biosynthesis</keyword>
<feature type="modified residue" description="S-(dipyrrolylmethanemethyl)cysteine" evidence="8">
    <location>
        <position position="245"/>
    </location>
</feature>
<evidence type="ECO:0000259" key="9">
    <source>
        <dbReference type="Pfam" id="PF01379"/>
    </source>
</evidence>
<dbReference type="FunFam" id="3.40.190.10:FF:000005">
    <property type="entry name" value="Porphobilinogen deaminase"/>
    <property type="match status" value="1"/>
</dbReference>
<comment type="caution">
    <text evidence="11">The sequence shown here is derived from an EMBL/GenBank/DDBJ whole genome shotgun (WGS) entry which is preliminary data.</text>
</comment>
<protein>
    <recommendedName>
        <fullName evidence="8">Porphobilinogen deaminase</fullName>
        <shortName evidence="8">PBG</shortName>
        <ecNumber evidence="8">2.5.1.61</ecNumber>
    </recommendedName>
    <alternativeName>
        <fullName evidence="8">Hydroxymethylbilane synthase</fullName>
        <shortName evidence="8">HMBS</shortName>
    </alternativeName>
    <alternativeName>
        <fullName evidence="8">Pre-uroporphyrinogen synthase</fullName>
    </alternativeName>
</protein>
<evidence type="ECO:0000256" key="3">
    <source>
        <dbReference type="ARBA" id="ARBA00005638"/>
    </source>
</evidence>
<dbReference type="STRING" id="649764.HMPREF0762_00312"/>
<gene>
    <name evidence="8 11" type="primary">hemC</name>
    <name evidence="11" type="ORF">HMPREF0762_00312</name>
</gene>
<dbReference type="PANTHER" id="PTHR11557">
    <property type="entry name" value="PORPHOBILINOGEN DEAMINASE"/>
    <property type="match status" value="1"/>
</dbReference>
<dbReference type="InterPro" id="IPR036803">
    <property type="entry name" value="Porphobilinogen_deaminase_C_sf"/>
</dbReference>
<dbReference type="Gene3D" id="3.40.190.10">
    <property type="entry name" value="Periplasmic binding protein-like II"/>
    <property type="match status" value="2"/>
</dbReference>
<dbReference type="EC" id="2.5.1.61" evidence="8"/>
<comment type="subunit">
    <text evidence="4 8">Monomer.</text>
</comment>
<proteinExistence type="inferred from homology"/>
<sequence>MHNDTCVIGTRGSALALWQAHAVKRAIEASRPDVSCEIRVIKTTGDRNLATPLAEIGDKGLFTKDLEAALVAGEVDICVHSMKDVPTELANGCGITAMLERADARDVIVCGPRIQAECLADVPAGSRLGTGSLRRVAQIRAGFSGIVPTPIRGNVDTRIAKACGEEYEGAVLAAAGVTRMGLADRIAAYIPVSEIVPAVGQGAVGIEARLGDERVCELCARIDDAATRVCVEAERIVLCALEGGCQVPMGAYMRFDSGDIAADAVVASVDGSRVARVALRVPASDATPADVARRVLAELSAQGADVILEEIRAQEAGR</sequence>
<dbReference type="AlphaFoldDB" id="D0WET0"/>
<evidence type="ECO:0000259" key="10">
    <source>
        <dbReference type="Pfam" id="PF03900"/>
    </source>
</evidence>
<comment type="miscellaneous">
    <text evidence="8">The porphobilinogen subunits are added to the dipyrromethane group.</text>
</comment>
<dbReference type="NCBIfam" id="TIGR00212">
    <property type="entry name" value="hemC"/>
    <property type="match status" value="1"/>
</dbReference>
<dbReference type="Pfam" id="PF03900">
    <property type="entry name" value="Porphobil_deamC"/>
    <property type="match status" value="1"/>
</dbReference>
<evidence type="ECO:0000256" key="4">
    <source>
        <dbReference type="ARBA" id="ARBA00011245"/>
    </source>
</evidence>
<dbReference type="InterPro" id="IPR022417">
    <property type="entry name" value="Porphobilin_deaminase_N"/>
</dbReference>
<evidence type="ECO:0000256" key="8">
    <source>
        <dbReference type="HAMAP-Rule" id="MF_00260"/>
    </source>
</evidence>
<dbReference type="PRINTS" id="PR00151">
    <property type="entry name" value="PORPHBDMNASE"/>
</dbReference>
<dbReference type="EMBL" id="ACUX02000004">
    <property type="protein sequence ID" value="EEZ62218.1"/>
    <property type="molecule type" value="Genomic_DNA"/>
</dbReference>
<dbReference type="InterPro" id="IPR022419">
    <property type="entry name" value="Porphobilin_deaminase_cofac_BS"/>
</dbReference>
<dbReference type="Gene3D" id="3.30.160.40">
    <property type="entry name" value="Porphobilinogen deaminase, C-terminal domain"/>
    <property type="match status" value="1"/>
</dbReference>
<dbReference type="GeneID" id="85006971"/>
<evidence type="ECO:0000256" key="6">
    <source>
        <dbReference type="ARBA" id="ARBA00023244"/>
    </source>
</evidence>
<dbReference type="InterPro" id="IPR022418">
    <property type="entry name" value="Porphobilinogen_deaminase_C"/>
</dbReference>
<evidence type="ECO:0000256" key="1">
    <source>
        <dbReference type="ARBA" id="ARBA00002869"/>
    </source>
</evidence>
<keyword evidence="5 8" id="KW-0808">Transferase</keyword>
<accession>D0WET0</accession>